<dbReference type="PANTHER" id="PTHR14336">
    <property type="entry name" value="TANDEM PH DOMAIN CONTAINING PROTEIN"/>
    <property type="match status" value="1"/>
</dbReference>
<name>A0ABV0TMA5_9TELE</name>
<dbReference type="EMBL" id="JAHRIQ010038201">
    <property type="protein sequence ID" value="MEQ2233934.1"/>
    <property type="molecule type" value="Genomic_DNA"/>
</dbReference>
<dbReference type="SMART" id="SM00233">
    <property type="entry name" value="PH"/>
    <property type="match status" value="1"/>
</dbReference>
<dbReference type="CDD" id="cd01252">
    <property type="entry name" value="PH_GRP1-like"/>
    <property type="match status" value="1"/>
</dbReference>
<feature type="domain" description="PH" evidence="1">
    <location>
        <begin position="1"/>
        <end position="104"/>
    </location>
</feature>
<feature type="non-terminal residue" evidence="2">
    <location>
        <position position="1"/>
    </location>
</feature>
<evidence type="ECO:0000259" key="1">
    <source>
        <dbReference type="PROSITE" id="PS50003"/>
    </source>
</evidence>
<comment type="caution">
    <text evidence="2">The sequence shown here is derived from an EMBL/GenBank/DDBJ whole genome shotgun (WGS) entry which is preliminary data.</text>
</comment>
<dbReference type="PROSITE" id="PS50003">
    <property type="entry name" value="PH_DOMAIN"/>
    <property type="match status" value="1"/>
</dbReference>
<keyword evidence="3" id="KW-1185">Reference proteome</keyword>
<accession>A0ABV0TMA5</accession>
<dbReference type="Gene3D" id="2.30.29.30">
    <property type="entry name" value="Pleckstrin-homology domain (PH domain)/Phosphotyrosine-binding domain (PTB)"/>
    <property type="match status" value="1"/>
</dbReference>
<gene>
    <name evidence="2" type="primary">CYTH1_3</name>
    <name evidence="2" type="ORF">ILYODFUR_026821</name>
</gene>
<dbReference type="InterPro" id="IPR051707">
    <property type="entry name" value="PI-Interact_SigTrans_Reg"/>
</dbReference>
<dbReference type="InterPro" id="IPR001849">
    <property type="entry name" value="PH_domain"/>
</dbReference>
<sequence>GRVKTWKRRWFILTDNCLYYFEYTTDKEPRGIIPLENLSIREVEDKKPNCFELFIPDNKDQVIKACKTEADGRVVEGNHTFYRISAPTAEEKEEWMNSIKAAISRDPFYEMLAARKKKVSSIKRH</sequence>
<proteinExistence type="predicted"/>
<evidence type="ECO:0000313" key="3">
    <source>
        <dbReference type="Proteomes" id="UP001482620"/>
    </source>
</evidence>
<protein>
    <submittedName>
        <fullName evidence="2">Cytohesin-1</fullName>
    </submittedName>
</protein>
<dbReference type="Proteomes" id="UP001482620">
    <property type="component" value="Unassembled WGS sequence"/>
</dbReference>
<dbReference type="Pfam" id="PF00169">
    <property type="entry name" value="PH"/>
    <property type="match status" value="1"/>
</dbReference>
<organism evidence="2 3">
    <name type="scientific">Ilyodon furcidens</name>
    <name type="common">goldbreast splitfin</name>
    <dbReference type="NCBI Taxonomy" id="33524"/>
    <lineage>
        <taxon>Eukaryota</taxon>
        <taxon>Metazoa</taxon>
        <taxon>Chordata</taxon>
        <taxon>Craniata</taxon>
        <taxon>Vertebrata</taxon>
        <taxon>Euteleostomi</taxon>
        <taxon>Actinopterygii</taxon>
        <taxon>Neopterygii</taxon>
        <taxon>Teleostei</taxon>
        <taxon>Neoteleostei</taxon>
        <taxon>Acanthomorphata</taxon>
        <taxon>Ovalentaria</taxon>
        <taxon>Atherinomorphae</taxon>
        <taxon>Cyprinodontiformes</taxon>
        <taxon>Goodeidae</taxon>
        <taxon>Ilyodon</taxon>
    </lineage>
</organism>
<dbReference type="InterPro" id="IPR011993">
    <property type="entry name" value="PH-like_dom_sf"/>
</dbReference>
<dbReference type="SUPFAM" id="SSF50729">
    <property type="entry name" value="PH domain-like"/>
    <property type="match status" value="1"/>
</dbReference>
<evidence type="ECO:0000313" key="2">
    <source>
        <dbReference type="EMBL" id="MEQ2233934.1"/>
    </source>
</evidence>
<reference evidence="2 3" key="1">
    <citation type="submission" date="2021-06" db="EMBL/GenBank/DDBJ databases">
        <authorList>
            <person name="Palmer J.M."/>
        </authorList>
    </citation>
    <scope>NUCLEOTIDE SEQUENCE [LARGE SCALE GENOMIC DNA]</scope>
    <source>
        <strain evidence="3">if_2019</strain>
        <tissue evidence="2">Muscle</tissue>
    </source>
</reference>